<gene>
    <name evidence="4" type="ORF">CYMTET_24684</name>
</gene>
<keyword evidence="5" id="KW-1185">Reference proteome</keyword>
<keyword evidence="3" id="KW-1133">Transmembrane helix</keyword>
<feature type="region of interest" description="Disordered" evidence="2">
    <location>
        <begin position="429"/>
        <end position="451"/>
    </location>
</feature>
<feature type="compositionally biased region" description="Acidic residues" evidence="2">
    <location>
        <begin position="201"/>
        <end position="213"/>
    </location>
</feature>
<evidence type="ECO:0000256" key="2">
    <source>
        <dbReference type="SAM" id="MobiDB-lite"/>
    </source>
</evidence>
<name>A0AAE0FV88_9CHLO</name>
<comment type="caution">
    <text evidence="4">The sequence shown here is derived from an EMBL/GenBank/DDBJ whole genome shotgun (WGS) entry which is preliminary data.</text>
</comment>
<evidence type="ECO:0000313" key="4">
    <source>
        <dbReference type="EMBL" id="KAK3266711.1"/>
    </source>
</evidence>
<evidence type="ECO:0000313" key="5">
    <source>
        <dbReference type="Proteomes" id="UP001190700"/>
    </source>
</evidence>
<protein>
    <submittedName>
        <fullName evidence="4">Uncharacterized protein</fullName>
    </submittedName>
</protein>
<dbReference type="EMBL" id="LGRX02012871">
    <property type="protein sequence ID" value="KAK3266711.1"/>
    <property type="molecule type" value="Genomic_DNA"/>
</dbReference>
<reference evidence="4 5" key="1">
    <citation type="journal article" date="2015" name="Genome Biol. Evol.">
        <title>Comparative Genomics of a Bacterivorous Green Alga Reveals Evolutionary Causalities and Consequences of Phago-Mixotrophic Mode of Nutrition.</title>
        <authorList>
            <person name="Burns J.A."/>
            <person name="Paasch A."/>
            <person name="Narechania A."/>
            <person name="Kim E."/>
        </authorList>
    </citation>
    <scope>NUCLEOTIDE SEQUENCE [LARGE SCALE GENOMIC DNA]</scope>
    <source>
        <strain evidence="4 5">PLY_AMNH</strain>
    </source>
</reference>
<dbReference type="Proteomes" id="UP001190700">
    <property type="component" value="Unassembled WGS sequence"/>
</dbReference>
<keyword evidence="1" id="KW-0175">Coiled coil</keyword>
<feature type="coiled-coil region" evidence="1">
    <location>
        <begin position="271"/>
        <end position="298"/>
    </location>
</feature>
<sequence>LITATDSDSTSAGLSQTELALVIICCIAVVALFSALLVERFVMNRHGIIDEKPEAQAKRVERERATTTTVRDVSRYSNVIIEGSAMSSVSSPDRDEWPWGFTFQDRDEWIMGRGTRQEGDVEMAIHNPLFVDEDAQEPVRRFSAREQDAAQILNPLIHGPSLDPVPEPEQTLLATNPAFDEDDTDVFASADRIDRLNPTFDMEDGASSVEEDGMTPAPSTGLEAIETSEGAPQPGSEGPREPEPEAGLSLSEEDLAELANCDGPTLFQMIFQDLDSEVQALVQRIDELSQEIQMVLLNLIQLMDAEITKMWEMAEKIRPGDTEGLEAFTAHTPAVFDLLQRVQHLFEGASAEEALRPMDATSANVLQSPELMDPEGTKEKSHILLEHMKMSLHSVDVKSAGPSLNRDVSISTDVSEELRMKLLAQRYRQRDSSTNLSSHSSEIPSCEIVRQ</sequence>
<accession>A0AAE0FV88</accession>
<evidence type="ECO:0000256" key="3">
    <source>
        <dbReference type="SAM" id="Phobius"/>
    </source>
</evidence>
<feature type="compositionally biased region" description="Polar residues" evidence="2">
    <location>
        <begin position="432"/>
        <end position="443"/>
    </location>
</feature>
<evidence type="ECO:0000256" key="1">
    <source>
        <dbReference type="SAM" id="Coils"/>
    </source>
</evidence>
<feature type="transmembrane region" description="Helical" evidence="3">
    <location>
        <begin position="19"/>
        <end position="38"/>
    </location>
</feature>
<dbReference type="AlphaFoldDB" id="A0AAE0FV88"/>
<keyword evidence="3" id="KW-0472">Membrane</keyword>
<feature type="non-terminal residue" evidence="4">
    <location>
        <position position="1"/>
    </location>
</feature>
<organism evidence="4 5">
    <name type="scientific">Cymbomonas tetramitiformis</name>
    <dbReference type="NCBI Taxonomy" id="36881"/>
    <lineage>
        <taxon>Eukaryota</taxon>
        <taxon>Viridiplantae</taxon>
        <taxon>Chlorophyta</taxon>
        <taxon>Pyramimonadophyceae</taxon>
        <taxon>Pyramimonadales</taxon>
        <taxon>Pyramimonadaceae</taxon>
        <taxon>Cymbomonas</taxon>
    </lineage>
</organism>
<proteinExistence type="predicted"/>
<keyword evidence="3" id="KW-0812">Transmembrane</keyword>
<feature type="region of interest" description="Disordered" evidence="2">
    <location>
        <begin position="190"/>
        <end position="247"/>
    </location>
</feature>